<proteinExistence type="inferred from homology"/>
<dbReference type="OrthoDB" id="9776369at2"/>
<evidence type="ECO:0000256" key="1">
    <source>
        <dbReference type="ARBA" id="ARBA00005417"/>
    </source>
</evidence>
<dbReference type="InterPro" id="IPR003593">
    <property type="entry name" value="AAA+_ATPase"/>
</dbReference>
<comment type="caution">
    <text evidence="7">The sequence shown here is derived from an EMBL/GenBank/DDBJ whole genome shotgun (WGS) entry which is preliminary data.</text>
</comment>
<dbReference type="GO" id="GO:0016887">
    <property type="term" value="F:ATP hydrolysis activity"/>
    <property type="evidence" value="ECO:0007669"/>
    <property type="project" value="InterPro"/>
</dbReference>
<evidence type="ECO:0000313" key="8">
    <source>
        <dbReference type="Proteomes" id="UP000298173"/>
    </source>
</evidence>
<dbReference type="Pfam" id="PF00005">
    <property type="entry name" value="ABC_tran"/>
    <property type="match status" value="1"/>
</dbReference>
<dbReference type="SMART" id="SM00382">
    <property type="entry name" value="AAA"/>
    <property type="match status" value="1"/>
</dbReference>
<keyword evidence="5" id="KW-0029">Amino-acid transport</keyword>
<keyword evidence="4 7" id="KW-0067">ATP-binding</keyword>
<dbReference type="CDD" id="cd03224">
    <property type="entry name" value="ABC_TM1139_LivF_branched"/>
    <property type="match status" value="1"/>
</dbReference>
<dbReference type="InterPro" id="IPR052156">
    <property type="entry name" value="BCAA_Transport_ATP-bd_LivF"/>
</dbReference>
<dbReference type="GO" id="GO:0005524">
    <property type="term" value="F:ATP binding"/>
    <property type="evidence" value="ECO:0007669"/>
    <property type="project" value="UniProtKB-KW"/>
</dbReference>
<keyword evidence="8" id="KW-1185">Reference proteome</keyword>
<feature type="domain" description="ABC transporter" evidence="6">
    <location>
        <begin position="4"/>
        <end position="236"/>
    </location>
</feature>
<sequence length="242" mass="25890">MPFLEIHDVRVNYGEVEALRGATLSVNEGETVAIVGANGAGKTTLINSISGLNRLSSGSIMFEGQPLGDLKPHRLPELGIVQVPEGRRLFARLSVDDNLQLGAYHKRARRDSVKGREEIYRLLPVLQDRKDQLAGTLSGGQQQMLAIGRALMAQPRLLLLDEPSLGLAPIVVTELFSIIARIASEGTAVLLVEQNVSRALALSNRAYALQQGTVIMEGTGQELLNDPGLPAAMLGIAAAAKE</sequence>
<accession>A0A4R8V678</accession>
<dbReference type="Proteomes" id="UP000298173">
    <property type="component" value="Unassembled WGS sequence"/>
</dbReference>
<dbReference type="AlphaFoldDB" id="A0A4R8V678"/>
<dbReference type="PANTHER" id="PTHR43820">
    <property type="entry name" value="HIGH-AFFINITY BRANCHED-CHAIN AMINO ACID TRANSPORT ATP-BINDING PROTEIN LIVF"/>
    <property type="match status" value="1"/>
</dbReference>
<dbReference type="SUPFAM" id="SSF52540">
    <property type="entry name" value="P-loop containing nucleoside triphosphate hydrolases"/>
    <property type="match status" value="1"/>
</dbReference>
<dbReference type="PANTHER" id="PTHR43820:SF4">
    <property type="entry name" value="HIGH-AFFINITY BRANCHED-CHAIN AMINO ACID TRANSPORT ATP-BINDING PROTEIN LIVF"/>
    <property type="match status" value="1"/>
</dbReference>
<reference evidence="7 8" key="1">
    <citation type="submission" date="2019-03" db="EMBL/GenBank/DDBJ databases">
        <title>Genomics of glacier-inhabiting Cryobacterium strains.</title>
        <authorList>
            <person name="Liu Q."/>
            <person name="Xin Y.-H."/>
        </authorList>
    </citation>
    <scope>NUCLEOTIDE SEQUENCE [LARGE SCALE GENOMIC DNA]</scope>
    <source>
        <strain evidence="7 8">HLT2-23</strain>
    </source>
</reference>
<evidence type="ECO:0000256" key="2">
    <source>
        <dbReference type="ARBA" id="ARBA00022448"/>
    </source>
</evidence>
<dbReference type="InterPro" id="IPR017871">
    <property type="entry name" value="ABC_transporter-like_CS"/>
</dbReference>
<dbReference type="InterPro" id="IPR003439">
    <property type="entry name" value="ABC_transporter-like_ATP-bd"/>
</dbReference>
<protein>
    <submittedName>
        <fullName evidence="7">ABC transporter ATP-binding protein</fullName>
    </submittedName>
</protein>
<evidence type="ECO:0000256" key="5">
    <source>
        <dbReference type="ARBA" id="ARBA00022970"/>
    </source>
</evidence>
<dbReference type="GO" id="GO:0015658">
    <property type="term" value="F:branched-chain amino acid transmembrane transporter activity"/>
    <property type="evidence" value="ECO:0007669"/>
    <property type="project" value="TreeGrafter"/>
</dbReference>
<evidence type="ECO:0000259" key="6">
    <source>
        <dbReference type="PROSITE" id="PS50893"/>
    </source>
</evidence>
<comment type="similarity">
    <text evidence="1">Belongs to the ABC transporter superfamily.</text>
</comment>
<dbReference type="PROSITE" id="PS00211">
    <property type="entry name" value="ABC_TRANSPORTER_1"/>
    <property type="match status" value="1"/>
</dbReference>
<name>A0A4R8V678_9MICO</name>
<evidence type="ECO:0000313" key="7">
    <source>
        <dbReference type="EMBL" id="TFB77425.1"/>
    </source>
</evidence>
<gene>
    <name evidence="7" type="ORF">E3O06_00655</name>
</gene>
<keyword evidence="3" id="KW-0547">Nucleotide-binding</keyword>
<dbReference type="GO" id="GO:0015807">
    <property type="term" value="P:L-amino acid transport"/>
    <property type="evidence" value="ECO:0007669"/>
    <property type="project" value="TreeGrafter"/>
</dbReference>
<dbReference type="EMBL" id="SOEY01000002">
    <property type="protein sequence ID" value="TFB77425.1"/>
    <property type="molecule type" value="Genomic_DNA"/>
</dbReference>
<evidence type="ECO:0000256" key="4">
    <source>
        <dbReference type="ARBA" id="ARBA00022840"/>
    </source>
</evidence>
<organism evidence="7 8">
    <name type="scientific">Cryobacterium glaciale</name>
    <dbReference type="NCBI Taxonomy" id="1259145"/>
    <lineage>
        <taxon>Bacteria</taxon>
        <taxon>Bacillati</taxon>
        <taxon>Actinomycetota</taxon>
        <taxon>Actinomycetes</taxon>
        <taxon>Micrococcales</taxon>
        <taxon>Microbacteriaceae</taxon>
        <taxon>Cryobacterium</taxon>
    </lineage>
</organism>
<keyword evidence="2" id="KW-0813">Transport</keyword>
<dbReference type="Gene3D" id="3.40.50.300">
    <property type="entry name" value="P-loop containing nucleotide triphosphate hydrolases"/>
    <property type="match status" value="1"/>
</dbReference>
<dbReference type="InterPro" id="IPR027417">
    <property type="entry name" value="P-loop_NTPase"/>
</dbReference>
<evidence type="ECO:0000256" key="3">
    <source>
        <dbReference type="ARBA" id="ARBA00022741"/>
    </source>
</evidence>
<dbReference type="PROSITE" id="PS50893">
    <property type="entry name" value="ABC_TRANSPORTER_2"/>
    <property type="match status" value="1"/>
</dbReference>